<evidence type="ECO:0000256" key="5">
    <source>
        <dbReference type="ARBA" id="ARBA00023125"/>
    </source>
</evidence>
<keyword evidence="4" id="KW-0805">Transcription regulation</keyword>
<dbReference type="GO" id="GO:0003677">
    <property type="term" value="F:DNA binding"/>
    <property type="evidence" value="ECO:0007669"/>
    <property type="project" value="UniProtKB-KW"/>
</dbReference>
<dbReference type="InterPro" id="IPR009057">
    <property type="entry name" value="Homeodomain-like_sf"/>
</dbReference>
<name>A0A3M8DU44_9BACL</name>
<dbReference type="PROSITE" id="PS50112">
    <property type="entry name" value="PAS"/>
    <property type="match status" value="1"/>
</dbReference>
<dbReference type="InterPro" id="IPR027417">
    <property type="entry name" value="P-loop_NTPase"/>
</dbReference>
<dbReference type="PANTHER" id="PTHR32071:SF57">
    <property type="entry name" value="C4-DICARBOXYLATE TRANSPORT TRANSCRIPTIONAL REGULATORY PROTEIN DCTD"/>
    <property type="match status" value="1"/>
</dbReference>
<evidence type="ECO:0000259" key="11">
    <source>
        <dbReference type="PROSITE" id="PS50113"/>
    </source>
</evidence>
<keyword evidence="5" id="KW-0238">DNA-binding</keyword>
<dbReference type="NCBIfam" id="TIGR04381">
    <property type="entry name" value="HTH_TypR"/>
    <property type="match status" value="1"/>
</dbReference>
<dbReference type="InterPro" id="IPR003593">
    <property type="entry name" value="AAA+_ATPase"/>
</dbReference>
<evidence type="ECO:0000256" key="2">
    <source>
        <dbReference type="ARBA" id="ARBA00022797"/>
    </source>
</evidence>
<evidence type="ECO:0000259" key="10">
    <source>
        <dbReference type="PROSITE" id="PS50112"/>
    </source>
</evidence>
<dbReference type="PROSITE" id="PS00676">
    <property type="entry name" value="SIGMA54_INTERACT_2"/>
    <property type="match status" value="1"/>
</dbReference>
<dbReference type="SUPFAM" id="SSF55785">
    <property type="entry name" value="PYP-like sensor domain (PAS domain)"/>
    <property type="match status" value="1"/>
</dbReference>
<evidence type="ECO:0000313" key="13">
    <source>
        <dbReference type="Proteomes" id="UP000271031"/>
    </source>
</evidence>
<evidence type="ECO:0000313" key="12">
    <source>
        <dbReference type="EMBL" id="RNB91434.1"/>
    </source>
</evidence>
<keyword evidence="13" id="KW-1185">Reference proteome</keyword>
<feature type="coiled-coil region" evidence="8">
    <location>
        <begin position="150"/>
        <end position="177"/>
    </location>
</feature>
<keyword evidence="6" id="KW-0804">Transcription</keyword>
<dbReference type="SUPFAM" id="SSF52540">
    <property type="entry name" value="P-loop containing nucleoside triphosphate hydrolases"/>
    <property type="match status" value="1"/>
</dbReference>
<dbReference type="Gene3D" id="3.40.50.300">
    <property type="entry name" value="P-loop containing nucleotide triphosphate hydrolases"/>
    <property type="match status" value="1"/>
</dbReference>
<evidence type="ECO:0000259" key="9">
    <source>
        <dbReference type="PROSITE" id="PS50045"/>
    </source>
</evidence>
<feature type="domain" description="Sigma-54 factor interaction" evidence="9">
    <location>
        <begin position="184"/>
        <end position="413"/>
    </location>
</feature>
<organism evidence="12 13">
    <name type="scientific">Brevibacillus fluminis</name>
    <dbReference type="NCBI Taxonomy" id="511487"/>
    <lineage>
        <taxon>Bacteria</taxon>
        <taxon>Bacillati</taxon>
        <taxon>Bacillota</taxon>
        <taxon>Bacilli</taxon>
        <taxon>Bacillales</taxon>
        <taxon>Paenibacillaceae</taxon>
        <taxon>Brevibacillus</taxon>
    </lineage>
</organism>
<evidence type="ECO:0000256" key="6">
    <source>
        <dbReference type="ARBA" id="ARBA00023163"/>
    </source>
</evidence>
<dbReference type="GO" id="GO:0006355">
    <property type="term" value="P:regulation of DNA-templated transcription"/>
    <property type="evidence" value="ECO:0007669"/>
    <property type="project" value="InterPro"/>
</dbReference>
<evidence type="ECO:0000256" key="8">
    <source>
        <dbReference type="SAM" id="Coils"/>
    </source>
</evidence>
<dbReference type="Proteomes" id="UP000271031">
    <property type="component" value="Unassembled WGS sequence"/>
</dbReference>
<dbReference type="GO" id="GO:0005524">
    <property type="term" value="F:ATP binding"/>
    <property type="evidence" value="ECO:0007669"/>
    <property type="project" value="UniProtKB-KW"/>
</dbReference>
<dbReference type="InterPro" id="IPR002078">
    <property type="entry name" value="Sigma_54_int"/>
</dbReference>
<dbReference type="PROSITE" id="PS50113">
    <property type="entry name" value="PAC"/>
    <property type="match status" value="1"/>
</dbReference>
<dbReference type="InterPro" id="IPR025662">
    <property type="entry name" value="Sigma_54_int_dom_ATP-bd_1"/>
</dbReference>
<keyword evidence="8" id="KW-0175">Coiled coil</keyword>
<reference evidence="12 13" key="1">
    <citation type="submission" date="2018-10" db="EMBL/GenBank/DDBJ databases">
        <title>Phylogenomics of Brevibacillus.</title>
        <authorList>
            <person name="Dunlap C."/>
        </authorList>
    </citation>
    <scope>NUCLEOTIDE SEQUENCE [LARGE SCALE GENOMIC DNA]</scope>
    <source>
        <strain evidence="12 13">JCM 15716</strain>
    </source>
</reference>
<dbReference type="PROSITE" id="PS00688">
    <property type="entry name" value="SIGMA54_INTERACT_3"/>
    <property type="match status" value="1"/>
</dbReference>
<dbReference type="CDD" id="cd00009">
    <property type="entry name" value="AAA"/>
    <property type="match status" value="1"/>
</dbReference>
<evidence type="ECO:0000256" key="7">
    <source>
        <dbReference type="ARBA" id="ARBA00029500"/>
    </source>
</evidence>
<dbReference type="Gene3D" id="1.10.8.60">
    <property type="match status" value="1"/>
</dbReference>
<evidence type="ECO:0000256" key="4">
    <source>
        <dbReference type="ARBA" id="ARBA00023015"/>
    </source>
</evidence>
<keyword evidence="1" id="KW-0547">Nucleotide-binding</keyword>
<dbReference type="InterPro" id="IPR000700">
    <property type="entry name" value="PAS-assoc_C"/>
</dbReference>
<dbReference type="OrthoDB" id="9771372at2"/>
<proteinExistence type="predicted"/>
<dbReference type="Pfam" id="PF25601">
    <property type="entry name" value="AAA_lid_14"/>
    <property type="match status" value="1"/>
</dbReference>
<dbReference type="InterPro" id="IPR025944">
    <property type="entry name" value="Sigma_54_int_dom_CS"/>
</dbReference>
<dbReference type="Pfam" id="PF18024">
    <property type="entry name" value="HTH_50"/>
    <property type="match status" value="1"/>
</dbReference>
<dbReference type="InterPro" id="IPR030828">
    <property type="entry name" value="HTH_TyrR"/>
</dbReference>
<feature type="domain" description="PAC" evidence="11">
    <location>
        <begin position="107"/>
        <end position="159"/>
    </location>
</feature>
<dbReference type="EMBL" id="RHHQ01000005">
    <property type="protein sequence ID" value="RNB91434.1"/>
    <property type="molecule type" value="Genomic_DNA"/>
</dbReference>
<dbReference type="PROSITE" id="PS50045">
    <property type="entry name" value="SIGMA54_INTERACT_4"/>
    <property type="match status" value="1"/>
</dbReference>
<dbReference type="PROSITE" id="PS00675">
    <property type="entry name" value="SIGMA54_INTERACT_1"/>
    <property type="match status" value="1"/>
</dbReference>
<dbReference type="PANTHER" id="PTHR32071">
    <property type="entry name" value="TRANSCRIPTIONAL REGULATORY PROTEIN"/>
    <property type="match status" value="1"/>
</dbReference>
<dbReference type="SUPFAM" id="SSF46689">
    <property type="entry name" value="Homeodomain-like"/>
    <property type="match status" value="1"/>
</dbReference>
<dbReference type="AlphaFoldDB" id="A0A3M8DU44"/>
<dbReference type="Pfam" id="PF08448">
    <property type="entry name" value="PAS_4"/>
    <property type="match status" value="1"/>
</dbReference>
<dbReference type="InterPro" id="IPR035965">
    <property type="entry name" value="PAS-like_dom_sf"/>
</dbReference>
<dbReference type="InterPro" id="IPR058031">
    <property type="entry name" value="AAA_lid_NorR"/>
</dbReference>
<evidence type="ECO:0000256" key="3">
    <source>
        <dbReference type="ARBA" id="ARBA00022840"/>
    </source>
</evidence>
<sequence>MPCGLYRFLIVPRRNQDFQRTCYNKKNEGCKVEVAVMGSLMHDWADVFDAVHNDMIITDGRGVVVYANKVSEKLYLIPREDIIGKSVYELEDAKIFSPSITKIVLKEKKKQTLIQETKSGAKVLVTANPIFDENGEIKWVVSYSYDVTELLHLKEHVSQMEEDMKKVQDELNELRMQKHLEDGMVASSSAMKQVKQAVEKIADFDVTILLTGESGVGKNVIARFAHEYSSRKDAPLVEINCGSIPESLLESELFGYEPGSFSGAQQKGKKGLVEEAEGGTLFLDEIGELPLNLQVKLLTLIQQKRFYRIGGTKPRQVDFRLIAATNVDLKERVDAGTFRKDLFFRLSVVPIHIPPLRERPQDVFAMITAFTIRFNARYQKDKSFDEPVIEELLRYRWPGNVRELENLVERLILTSEGKKIGVEDLPEAMRSSGIKSWRAQEGKTLEQMMEEYESHIIRNAFAQYNSTPKLARYLGISQPTAVRKVRKYVHQKQEI</sequence>
<evidence type="ECO:0000256" key="1">
    <source>
        <dbReference type="ARBA" id="ARBA00022741"/>
    </source>
</evidence>
<dbReference type="CDD" id="cd00130">
    <property type="entry name" value="PAS"/>
    <property type="match status" value="1"/>
</dbReference>
<dbReference type="Pfam" id="PF00158">
    <property type="entry name" value="Sigma54_activat"/>
    <property type="match status" value="1"/>
</dbReference>
<dbReference type="InterPro" id="IPR000014">
    <property type="entry name" value="PAS"/>
</dbReference>
<dbReference type="SMART" id="SM00382">
    <property type="entry name" value="AAA"/>
    <property type="match status" value="1"/>
</dbReference>
<dbReference type="Gene3D" id="1.10.10.60">
    <property type="entry name" value="Homeodomain-like"/>
    <property type="match status" value="1"/>
</dbReference>
<comment type="caution">
    <text evidence="12">The sequence shown here is derived from an EMBL/GenBank/DDBJ whole genome shotgun (WGS) entry which is preliminary data.</text>
</comment>
<dbReference type="InterPro" id="IPR025943">
    <property type="entry name" value="Sigma_54_int_dom_ATP-bd_2"/>
</dbReference>
<feature type="domain" description="PAS" evidence="10">
    <location>
        <begin position="47"/>
        <end position="90"/>
    </location>
</feature>
<keyword evidence="3" id="KW-0067">ATP-binding</keyword>
<dbReference type="FunFam" id="3.40.50.300:FF:000006">
    <property type="entry name" value="DNA-binding transcriptional regulator NtrC"/>
    <property type="match status" value="1"/>
</dbReference>
<protein>
    <recommendedName>
        <fullName evidence="7">HTH-type transcriptional regulatory protein TyrR</fullName>
    </recommendedName>
</protein>
<gene>
    <name evidence="12" type="ORF">EDM56_05180</name>
</gene>
<dbReference type="Gene3D" id="3.30.450.20">
    <property type="entry name" value="PAS domain"/>
    <property type="match status" value="1"/>
</dbReference>
<keyword evidence="2" id="KW-0058">Aromatic hydrocarbons catabolism</keyword>
<dbReference type="InterPro" id="IPR013656">
    <property type="entry name" value="PAS_4"/>
</dbReference>
<accession>A0A3M8DU44</accession>